<dbReference type="AlphaFoldDB" id="A0A4S8MRQ8"/>
<evidence type="ECO:0000256" key="1">
    <source>
        <dbReference type="SAM" id="MobiDB-lite"/>
    </source>
</evidence>
<dbReference type="OrthoDB" id="2142724at2759"/>
<dbReference type="InterPro" id="IPR038717">
    <property type="entry name" value="Tc1-like_DDE_dom"/>
</dbReference>
<feature type="region of interest" description="Disordered" evidence="1">
    <location>
        <begin position="116"/>
        <end position="140"/>
    </location>
</feature>
<dbReference type="Gene3D" id="3.30.420.10">
    <property type="entry name" value="Ribonuclease H-like superfamily/Ribonuclease H"/>
    <property type="match status" value="1"/>
</dbReference>
<name>A0A4S8MRQ8_DENBC</name>
<dbReference type="EMBL" id="ML179047">
    <property type="protein sequence ID" value="THV05787.1"/>
    <property type="molecule type" value="Genomic_DNA"/>
</dbReference>
<dbReference type="PANTHER" id="PTHR46564">
    <property type="entry name" value="TRANSPOSASE"/>
    <property type="match status" value="1"/>
</dbReference>
<reference evidence="3 4" key="1">
    <citation type="journal article" date="2019" name="Nat. Ecol. Evol.">
        <title>Megaphylogeny resolves global patterns of mushroom evolution.</title>
        <authorList>
            <person name="Varga T."/>
            <person name="Krizsan K."/>
            <person name="Foldi C."/>
            <person name="Dima B."/>
            <person name="Sanchez-Garcia M."/>
            <person name="Sanchez-Ramirez S."/>
            <person name="Szollosi G.J."/>
            <person name="Szarkandi J.G."/>
            <person name="Papp V."/>
            <person name="Albert L."/>
            <person name="Andreopoulos W."/>
            <person name="Angelini C."/>
            <person name="Antonin V."/>
            <person name="Barry K.W."/>
            <person name="Bougher N.L."/>
            <person name="Buchanan P."/>
            <person name="Buyck B."/>
            <person name="Bense V."/>
            <person name="Catcheside P."/>
            <person name="Chovatia M."/>
            <person name="Cooper J."/>
            <person name="Damon W."/>
            <person name="Desjardin D."/>
            <person name="Finy P."/>
            <person name="Geml J."/>
            <person name="Haridas S."/>
            <person name="Hughes K."/>
            <person name="Justo A."/>
            <person name="Karasinski D."/>
            <person name="Kautmanova I."/>
            <person name="Kiss B."/>
            <person name="Kocsube S."/>
            <person name="Kotiranta H."/>
            <person name="LaButti K.M."/>
            <person name="Lechner B.E."/>
            <person name="Liimatainen K."/>
            <person name="Lipzen A."/>
            <person name="Lukacs Z."/>
            <person name="Mihaltcheva S."/>
            <person name="Morgado L.N."/>
            <person name="Niskanen T."/>
            <person name="Noordeloos M.E."/>
            <person name="Ohm R.A."/>
            <person name="Ortiz-Santana B."/>
            <person name="Ovrebo C."/>
            <person name="Racz N."/>
            <person name="Riley R."/>
            <person name="Savchenko A."/>
            <person name="Shiryaev A."/>
            <person name="Soop K."/>
            <person name="Spirin V."/>
            <person name="Szebenyi C."/>
            <person name="Tomsovsky M."/>
            <person name="Tulloss R.E."/>
            <person name="Uehling J."/>
            <person name="Grigoriev I.V."/>
            <person name="Vagvolgyi C."/>
            <person name="Papp T."/>
            <person name="Martin F.M."/>
            <person name="Miettinen O."/>
            <person name="Hibbett D.S."/>
            <person name="Nagy L.G."/>
        </authorList>
    </citation>
    <scope>NUCLEOTIDE SEQUENCE [LARGE SCALE GENOMIC DNA]</scope>
    <source>
        <strain evidence="3 4">CBS 962.96</strain>
    </source>
</reference>
<gene>
    <name evidence="3" type="ORF">K435DRAFT_646603</name>
</gene>
<proteinExistence type="predicted"/>
<dbReference type="InterPro" id="IPR036397">
    <property type="entry name" value="RNaseH_sf"/>
</dbReference>
<evidence type="ECO:0000259" key="2">
    <source>
        <dbReference type="Pfam" id="PF13358"/>
    </source>
</evidence>
<organism evidence="3 4">
    <name type="scientific">Dendrothele bispora (strain CBS 962.96)</name>
    <dbReference type="NCBI Taxonomy" id="1314807"/>
    <lineage>
        <taxon>Eukaryota</taxon>
        <taxon>Fungi</taxon>
        <taxon>Dikarya</taxon>
        <taxon>Basidiomycota</taxon>
        <taxon>Agaricomycotina</taxon>
        <taxon>Agaricomycetes</taxon>
        <taxon>Agaricomycetidae</taxon>
        <taxon>Agaricales</taxon>
        <taxon>Agaricales incertae sedis</taxon>
        <taxon>Dendrothele</taxon>
    </lineage>
</organism>
<evidence type="ECO:0000313" key="3">
    <source>
        <dbReference type="EMBL" id="THV05787.1"/>
    </source>
</evidence>
<sequence>MRHLYFSRKRIHSQAEERNDLERSAWMNMIADLVPNPDMLMFTDEASRNRRTQQRRYGWSLKGTRCVVRQHFVRGQRISILPLLTMDGIVAHELVHGSVTAEHFVSFIREHVIPLTNPYPGPPKRSHTRQLFHSSHRRSS</sequence>
<feature type="domain" description="Tc1-like transposase DDE" evidence="2">
    <location>
        <begin position="40"/>
        <end position="117"/>
    </location>
</feature>
<accession>A0A4S8MRQ8</accession>
<feature type="compositionally biased region" description="Basic residues" evidence="1">
    <location>
        <begin position="124"/>
        <end position="140"/>
    </location>
</feature>
<dbReference type="Proteomes" id="UP000297245">
    <property type="component" value="Unassembled WGS sequence"/>
</dbReference>
<dbReference type="Pfam" id="PF13358">
    <property type="entry name" value="DDE_3"/>
    <property type="match status" value="1"/>
</dbReference>
<keyword evidence="4" id="KW-1185">Reference proteome</keyword>
<evidence type="ECO:0000313" key="4">
    <source>
        <dbReference type="Proteomes" id="UP000297245"/>
    </source>
</evidence>
<dbReference type="PANTHER" id="PTHR46564:SF1">
    <property type="entry name" value="TRANSPOSASE"/>
    <property type="match status" value="1"/>
</dbReference>
<protein>
    <recommendedName>
        <fullName evidence="2">Tc1-like transposase DDE domain-containing protein</fullName>
    </recommendedName>
</protein>
<dbReference type="GO" id="GO:0003676">
    <property type="term" value="F:nucleic acid binding"/>
    <property type="evidence" value="ECO:0007669"/>
    <property type="project" value="InterPro"/>
</dbReference>